<evidence type="ECO:0000313" key="2">
    <source>
        <dbReference type="Proteomes" id="UP000018417"/>
    </source>
</evidence>
<accession>N9FKG2</accession>
<evidence type="ECO:0000313" key="1">
    <source>
        <dbReference type="EMBL" id="ENW05339.1"/>
    </source>
</evidence>
<dbReference type="HOGENOM" id="CLU_187368_1_0_6"/>
<dbReference type="OrthoDB" id="6697926at2"/>
<dbReference type="RefSeq" id="WP_005053284.1">
    <property type="nucleotide sequence ID" value="NZ_KB849759.1"/>
</dbReference>
<comment type="caution">
    <text evidence="1">The sequence shown here is derived from an EMBL/GenBank/DDBJ whole genome shotgun (WGS) entry which is preliminary data.</text>
</comment>
<sequence>MLRQSIDVKDQFGVKHFIQATVNSDFANTQSFSNIKYITVDDEDIRPGFEMYFQSTLSGRIFKVL</sequence>
<protein>
    <submittedName>
        <fullName evidence="1">Uncharacterized protein</fullName>
    </submittedName>
</protein>
<dbReference type="Proteomes" id="UP000018417">
    <property type="component" value="Unassembled WGS sequence"/>
</dbReference>
<name>N9FKG2_9GAMM</name>
<gene>
    <name evidence="1" type="ORF">F934_01304</name>
</gene>
<dbReference type="EMBL" id="APQK01000011">
    <property type="protein sequence ID" value="ENW05339.1"/>
    <property type="molecule type" value="Genomic_DNA"/>
</dbReference>
<reference evidence="1 2" key="1">
    <citation type="submission" date="2013-02" db="EMBL/GenBank/DDBJ databases">
        <title>The Genome Sequence of Acinetobacter beijerinckii ANC 3835.</title>
        <authorList>
            <consortium name="The Broad Institute Genome Sequencing Platform"/>
            <consortium name="The Broad Institute Genome Sequencing Center for Infectious Disease"/>
            <person name="Cerqueira G."/>
            <person name="Feldgarden M."/>
            <person name="Courvalin P."/>
            <person name="Perichon B."/>
            <person name="Grillot-Courvalin C."/>
            <person name="Clermont D."/>
            <person name="Rocha E."/>
            <person name="Yoon E.-J."/>
            <person name="Nemec A."/>
            <person name="Walker B."/>
            <person name="Young S.K."/>
            <person name="Zeng Q."/>
            <person name="Gargeya S."/>
            <person name="Fitzgerald M."/>
            <person name="Haas B."/>
            <person name="Abouelleil A."/>
            <person name="Alvarado L."/>
            <person name="Arachchi H.M."/>
            <person name="Berlin A.M."/>
            <person name="Chapman S.B."/>
            <person name="Dewar J."/>
            <person name="Goldberg J."/>
            <person name="Griggs A."/>
            <person name="Gujja S."/>
            <person name="Hansen M."/>
            <person name="Howarth C."/>
            <person name="Imamovic A."/>
            <person name="Larimer J."/>
            <person name="McCowan C."/>
            <person name="Murphy C."/>
            <person name="Neiman D."/>
            <person name="Pearson M."/>
            <person name="Priest M."/>
            <person name="Roberts A."/>
            <person name="Saif S."/>
            <person name="Shea T."/>
            <person name="Sisk P."/>
            <person name="Sykes S."/>
            <person name="Wortman J."/>
            <person name="Nusbaum C."/>
            <person name="Birren B."/>
        </authorList>
    </citation>
    <scope>NUCLEOTIDE SEQUENCE [LARGE SCALE GENOMIC DNA]</scope>
    <source>
        <strain evidence="1 2">ANC 3835</strain>
    </source>
</reference>
<proteinExistence type="predicted"/>
<dbReference type="AlphaFoldDB" id="N9FKG2"/>
<organism evidence="1 2">
    <name type="scientific">Acinetobacter beijerinckii ANC 3835</name>
    <dbReference type="NCBI Taxonomy" id="1217649"/>
    <lineage>
        <taxon>Bacteria</taxon>
        <taxon>Pseudomonadati</taxon>
        <taxon>Pseudomonadota</taxon>
        <taxon>Gammaproteobacteria</taxon>
        <taxon>Moraxellales</taxon>
        <taxon>Moraxellaceae</taxon>
        <taxon>Acinetobacter</taxon>
    </lineage>
</organism>
<dbReference type="PATRIC" id="fig|1217649.3.peg.1241"/>